<proteinExistence type="inferred from homology"/>
<dbReference type="RefSeq" id="WP_386074190.1">
    <property type="nucleotide sequence ID" value="NZ_JBHTJT010000008.1"/>
</dbReference>
<feature type="transmembrane region" description="Helical" evidence="6">
    <location>
        <begin position="212"/>
        <end position="237"/>
    </location>
</feature>
<keyword evidence="9" id="KW-1185">Reference proteome</keyword>
<dbReference type="Pfam" id="PF00892">
    <property type="entry name" value="EamA"/>
    <property type="match status" value="2"/>
</dbReference>
<dbReference type="Proteomes" id="UP001597108">
    <property type="component" value="Unassembled WGS sequence"/>
</dbReference>
<keyword evidence="3 6" id="KW-0812">Transmembrane</keyword>
<reference evidence="9" key="1">
    <citation type="journal article" date="2019" name="Int. J. Syst. Evol. Microbiol.">
        <title>The Global Catalogue of Microorganisms (GCM) 10K type strain sequencing project: providing services to taxonomists for standard genome sequencing and annotation.</title>
        <authorList>
            <consortium name="The Broad Institute Genomics Platform"/>
            <consortium name="The Broad Institute Genome Sequencing Center for Infectious Disease"/>
            <person name="Wu L."/>
            <person name="Ma J."/>
        </authorList>
    </citation>
    <scope>NUCLEOTIDE SEQUENCE [LARGE SCALE GENOMIC DNA]</scope>
    <source>
        <strain evidence="9">CCUG 60524</strain>
    </source>
</reference>
<evidence type="ECO:0000256" key="5">
    <source>
        <dbReference type="ARBA" id="ARBA00023136"/>
    </source>
</evidence>
<evidence type="ECO:0000256" key="4">
    <source>
        <dbReference type="ARBA" id="ARBA00022989"/>
    </source>
</evidence>
<accession>A0ABW3IRC5</accession>
<name>A0ABW3IRC5_9RHOB</name>
<feature type="domain" description="EamA" evidence="7">
    <location>
        <begin position="150"/>
        <end position="279"/>
    </location>
</feature>
<evidence type="ECO:0000256" key="1">
    <source>
        <dbReference type="ARBA" id="ARBA00004141"/>
    </source>
</evidence>
<protein>
    <submittedName>
        <fullName evidence="8">DMT family transporter</fullName>
    </submittedName>
</protein>
<feature type="domain" description="EamA" evidence="7">
    <location>
        <begin position="8"/>
        <end position="140"/>
    </location>
</feature>
<evidence type="ECO:0000256" key="3">
    <source>
        <dbReference type="ARBA" id="ARBA00022692"/>
    </source>
</evidence>
<dbReference type="EMBL" id="JBHTJT010000008">
    <property type="protein sequence ID" value="MFD0979878.1"/>
    <property type="molecule type" value="Genomic_DNA"/>
</dbReference>
<evidence type="ECO:0000256" key="2">
    <source>
        <dbReference type="ARBA" id="ARBA00009853"/>
    </source>
</evidence>
<comment type="similarity">
    <text evidence="2">Belongs to the drug/metabolite transporter (DMT) superfamily. 10 TMS drug/metabolite exporter (DME) (TC 2.A.7.3) family.</text>
</comment>
<keyword evidence="4 6" id="KW-1133">Transmembrane helix</keyword>
<dbReference type="SUPFAM" id="SSF103481">
    <property type="entry name" value="Multidrug resistance efflux transporter EmrE"/>
    <property type="match status" value="2"/>
</dbReference>
<evidence type="ECO:0000256" key="6">
    <source>
        <dbReference type="SAM" id="Phobius"/>
    </source>
</evidence>
<feature type="transmembrane region" description="Helical" evidence="6">
    <location>
        <begin position="249"/>
        <end position="279"/>
    </location>
</feature>
<evidence type="ECO:0000259" key="7">
    <source>
        <dbReference type="Pfam" id="PF00892"/>
    </source>
</evidence>
<evidence type="ECO:0000313" key="9">
    <source>
        <dbReference type="Proteomes" id="UP001597108"/>
    </source>
</evidence>
<evidence type="ECO:0000313" key="8">
    <source>
        <dbReference type="EMBL" id="MFD0979878.1"/>
    </source>
</evidence>
<dbReference type="InterPro" id="IPR037185">
    <property type="entry name" value="EmrE-like"/>
</dbReference>
<sequence>MYQAHPLRAALWMSGAIASFSLMAVAGRAVSLEHDTFEILLYRSIVSFLIVLVVGGAAGALGQITTRNMKWHLARNLSHFTGQNLWFYALAILPLAQVIAVEFTSPIWVALLAPLVLGERLTAVRALAALIGFVGVLMVVRPQVGGISPAMVAVAISAVGFAGSALFTRRLTRTETITCIMFWLTLMQAVMGLICAGIDGDITLPSTRAMPWLALIGLTGLAAHFCLSSALAIAPAAMVMPMDFMRLPVMALIGLLLYSEPVDAMVVLGALVIFGANWLNLRVRPENRRPETAT</sequence>
<organism evidence="8 9">
    <name type="scientific">Tropicimonas aquimaris</name>
    <dbReference type="NCBI Taxonomy" id="914152"/>
    <lineage>
        <taxon>Bacteria</taxon>
        <taxon>Pseudomonadati</taxon>
        <taxon>Pseudomonadota</taxon>
        <taxon>Alphaproteobacteria</taxon>
        <taxon>Rhodobacterales</taxon>
        <taxon>Roseobacteraceae</taxon>
        <taxon>Tropicimonas</taxon>
    </lineage>
</organism>
<feature type="transmembrane region" description="Helical" evidence="6">
    <location>
        <begin position="147"/>
        <end position="168"/>
    </location>
</feature>
<feature type="transmembrane region" description="Helical" evidence="6">
    <location>
        <begin position="39"/>
        <end position="64"/>
    </location>
</feature>
<dbReference type="InterPro" id="IPR000620">
    <property type="entry name" value="EamA_dom"/>
</dbReference>
<dbReference type="PANTHER" id="PTHR22911:SF6">
    <property type="entry name" value="SOLUTE CARRIER FAMILY 35 MEMBER G1"/>
    <property type="match status" value="1"/>
</dbReference>
<dbReference type="PANTHER" id="PTHR22911">
    <property type="entry name" value="ACYL-MALONYL CONDENSING ENZYME-RELATED"/>
    <property type="match status" value="1"/>
</dbReference>
<feature type="transmembrane region" description="Helical" evidence="6">
    <location>
        <begin position="85"/>
        <end position="111"/>
    </location>
</feature>
<feature type="transmembrane region" description="Helical" evidence="6">
    <location>
        <begin position="123"/>
        <end position="140"/>
    </location>
</feature>
<feature type="transmembrane region" description="Helical" evidence="6">
    <location>
        <begin position="180"/>
        <end position="200"/>
    </location>
</feature>
<gene>
    <name evidence="8" type="ORF">ACFQ2S_09450</name>
</gene>
<comment type="caution">
    <text evidence="8">The sequence shown here is derived from an EMBL/GenBank/DDBJ whole genome shotgun (WGS) entry which is preliminary data.</text>
</comment>
<keyword evidence="5 6" id="KW-0472">Membrane</keyword>
<comment type="subcellular location">
    <subcellularLocation>
        <location evidence="1">Membrane</location>
        <topology evidence="1">Multi-pass membrane protein</topology>
    </subcellularLocation>
</comment>